<evidence type="ECO:0000313" key="2">
    <source>
        <dbReference type="EMBL" id="KKL74047.1"/>
    </source>
</evidence>
<organism evidence="2">
    <name type="scientific">marine sediment metagenome</name>
    <dbReference type="NCBI Taxonomy" id="412755"/>
    <lineage>
        <taxon>unclassified sequences</taxon>
        <taxon>metagenomes</taxon>
        <taxon>ecological metagenomes</taxon>
    </lineage>
</organism>
<evidence type="ECO:0000256" key="1">
    <source>
        <dbReference type="SAM" id="Phobius"/>
    </source>
</evidence>
<proteinExistence type="predicted"/>
<feature type="transmembrane region" description="Helical" evidence="1">
    <location>
        <begin position="41"/>
        <end position="61"/>
    </location>
</feature>
<dbReference type="AlphaFoldDB" id="A0A0F9HG30"/>
<protein>
    <submittedName>
        <fullName evidence="2">Uncharacterized protein</fullName>
    </submittedName>
</protein>
<keyword evidence="1" id="KW-1133">Transmembrane helix</keyword>
<gene>
    <name evidence="2" type="ORF">LCGC14_2068780</name>
</gene>
<keyword evidence="1" id="KW-0472">Membrane</keyword>
<sequence>MMSILVFGAYAMYVEWEETGTYVMGEILVQTEIPYHDFAKLTTWLFFSTIIGWYCVTRIGWKKTTNLRSVKMALLQLMLVSFAIICLYEVLYNFTVLNATITAGIIDGNVPDIDSLTIAYPDEARPWNLIFATKVFLAAFIITSHAFYLSTKPRKNLDNLDT</sequence>
<feature type="transmembrane region" description="Helical" evidence="1">
    <location>
        <begin position="73"/>
        <end position="91"/>
    </location>
</feature>
<reference evidence="2" key="1">
    <citation type="journal article" date="2015" name="Nature">
        <title>Complex archaea that bridge the gap between prokaryotes and eukaryotes.</title>
        <authorList>
            <person name="Spang A."/>
            <person name="Saw J.H."/>
            <person name="Jorgensen S.L."/>
            <person name="Zaremba-Niedzwiedzka K."/>
            <person name="Martijn J."/>
            <person name="Lind A.E."/>
            <person name="van Eijk R."/>
            <person name="Schleper C."/>
            <person name="Guy L."/>
            <person name="Ettema T.J."/>
        </authorList>
    </citation>
    <scope>NUCLEOTIDE SEQUENCE</scope>
</reference>
<feature type="transmembrane region" description="Helical" evidence="1">
    <location>
        <begin position="129"/>
        <end position="149"/>
    </location>
</feature>
<name>A0A0F9HG30_9ZZZZ</name>
<comment type="caution">
    <text evidence="2">The sequence shown here is derived from an EMBL/GenBank/DDBJ whole genome shotgun (WGS) entry which is preliminary data.</text>
</comment>
<keyword evidence="1" id="KW-0812">Transmembrane</keyword>
<accession>A0A0F9HG30</accession>
<dbReference type="EMBL" id="LAZR01024775">
    <property type="protein sequence ID" value="KKL74047.1"/>
    <property type="molecule type" value="Genomic_DNA"/>
</dbReference>